<dbReference type="SMART" id="SM00054">
    <property type="entry name" value="EFh"/>
    <property type="match status" value="2"/>
</dbReference>
<gene>
    <name evidence="6" type="ORF">Slati_0039100</name>
</gene>
<evidence type="ECO:0000256" key="4">
    <source>
        <dbReference type="SAM" id="MobiDB-lite"/>
    </source>
</evidence>
<dbReference type="GO" id="GO:0005509">
    <property type="term" value="F:calcium ion binding"/>
    <property type="evidence" value="ECO:0007669"/>
    <property type="project" value="InterPro"/>
</dbReference>
<comment type="caution">
    <text evidence="6">The sequence shown here is derived from an EMBL/GenBank/DDBJ whole genome shotgun (WGS) entry which is preliminary data.</text>
</comment>
<accession>A0AAW2Y710</accession>
<reference evidence="6" key="2">
    <citation type="journal article" date="2024" name="Plant">
        <title>Genomic evolution and insights into agronomic trait innovations of Sesamum species.</title>
        <authorList>
            <person name="Miao H."/>
            <person name="Wang L."/>
            <person name="Qu L."/>
            <person name="Liu H."/>
            <person name="Sun Y."/>
            <person name="Le M."/>
            <person name="Wang Q."/>
            <person name="Wei S."/>
            <person name="Zheng Y."/>
            <person name="Lin W."/>
            <person name="Duan Y."/>
            <person name="Cao H."/>
            <person name="Xiong S."/>
            <person name="Wang X."/>
            <person name="Wei L."/>
            <person name="Li C."/>
            <person name="Ma Q."/>
            <person name="Ju M."/>
            <person name="Zhao R."/>
            <person name="Li G."/>
            <person name="Mu C."/>
            <person name="Tian Q."/>
            <person name="Mei H."/>
            <person name="Zhang T."/>
            <person name="Gao T."/>
            <person name="Zhang H."/>
        </authorList>
    </citation>
    <scope>NUCLEOTIDE SEQUENCE</scope>
    <source>
        <strain evidence="6">KEN1</strain>
    </source>
</reference>
<dbReference type="InterPro" id="IPR002048">
    <property type="entry name" value="EF_hand_dom"/>
</dbReference>
<feature type="region of interest" description="Disordered" evidence="4">
    <location>
        <begin position="15"/>
        <end position="40"/>
    </location>
</feature>
<dbReference type="PANTHER" id="PTHR10891">
    <property type="entry name" value="EF-HAND CALCIUM-BINDING DOMAIN CONTAINING PROTEIN"/>
    <property type="match status" value="1"/>
</dbReference>
<dbReference type="SUPFAM" id="SSF47473">
    <property type="entry name" value="EF-hand"/>
    <property type="match status" value="1"/>
</dbReference>
<keyword evidence="1" id="KW-0479">Metal-binding</keyword>
<reference evidence="6" key="1">
    <citation type="submission" date="2020-06" db="EMBL/GenBank/DDBJ databases">
        <authorList>
            <person name="Li T."/>
            <person name="Hu X."/>
            <person name="Zhang T."/>
            <person name="Song X."/>
            <person name="Zhang H."/>
            <person name="Dai N."/>
            <person name="Sheng W."/>
            <person name="Hou X."/>
            <person name="Wei L."/>
        </authorList>
    </citation>
    <scope>NUCLEOTIDE SEQUENCE</scope>
    <source>
        <strain evidence="6">KEN1</strain>
        <tissue evidence="6">Leaf</tissue>
    </source>
</reference>
<dbReference type="CDD" id="cd00051">
    <property type="entry name" value="EFh"/>
    <property type="match status" value="1"/>
</dbReference>
<dbReference type="Gene3D" id="1.10.238.10">
    <property type="entry name" value="EF-hand"/>
    <property type="match status" value="1"/>
</dbReference>
<dbReference type="PROSITE" id="PS50222">
    <property type="entry name" value="EF_HAND_2"/>
    <property type="match status" value="2"/>
</dbReference>
<dbReference type="EMBL" id="JACGWN010000001">
    <property type="protein sequence ID" value="KAL0461515.1"/>
    <property type="molecule type" value="Genomic_DNA"/>
</dbReference>
<organism evidence="6">
    <name type="scientific">Sesamum latifolium</name>
    <dbReference type="NCBI Taxonomy" id="2727402"/>
    <lineage>
        <taxon>Eukaryota</taxon>
        <taxon>Viridiplantae</taxon>
        <taxon>Streptophyta</taxon>
        <taxon>Embryophyta</taxon>
        <taxon>Tracheophyta</taxon>
        <taxon>Spermatophyta</taxon>
        <taxon>Magnoliopsida</taxon>
        <taxon>eudicotyledons</taxon>
        <taxon>Gunneridae</taxon>
        <taxon>Pentapetalae</taxon>
        <taxon>asterids</taxon>
        <taxon>lamiids</taxon>
        <taxon>Lamiales</taxon>
        <taxon>Pedaliaceae</taxon>
        <taxon>Sesamum</taxon>
    </lineage>
</organism>
<dbReference type="InterPro" id="IPR011992">
    <property type="entry name" value="EF-hand-dom_pair"/>
</dbReference>
<evidence type="ECO:0000259" key="5">
    <source>
        <dbReference type="PROSITE" id="PS50222"/>
    </source>
</evidence>
<keyword evidence="2" id="KW-0677">Repeat</keyword>
<dbReference type="Pfam" id="PF13499">
    <property type="entry name" value="EF-hand_7"/>
    <property type="match status" value="1"/>
</dbReference>
<dbReference type="AlphaFoldDB" id="A0AAW2Y710"/>
<feature type="domain" description="EF-hand" evidence="5">
    <location>
        <begin position="38"/>
        <end position="73"/>
    </location>
</feature>
<feature type="domain" description="EF-hand" evidence="5">
    <location>
        <begin position="74"/>
        <end position="109"/>
    </location>
</feature>
<dbReference type="InterPro" id="IPR018247">
    <property type="entry name" value="EF_Hand_1_Ca_BS"/>
</dbReference>
<keyword evidence="3" id="KW-0106">Calcium</keyword>
<evidence type="ECO:0000256" key="2">
    <source>
        <dbReference type="ARBA" id="ARBA00022737"/>
    </source>
</evidence>
<protein>
    <submittedName>
        <fullName evidence="6">Calcium-binding protein CML19</fullName>
    </submittedName>
</protein>
<evidence type="ECO:0000256" key="1">
    <source>
        <dbReference type="ARBA" id="ARBA00022723"/>
    </source>
</evidence>
<dbReference type="FunFam" id="1.10.238.10:FF:000003">
    <property type="entry name" value="Calmodulin A"/>
    <property type="match status" value="1"/>
</dbReference>
<name>A0AAW2Y710_9LAMI</name>
<dbReference type="PROSITE" id="PS00018">
    <property type="entry name" value="EF_HAND_1"/>
    <property type="match status" value="2"/>
</dbReference>
<evidence type="ECO:0000313" key="6">
    <source>
        <dbReference type="EMBL" id="KAL0461515.1"/>
    </source>
</evidence>
<feature type="compositionally biased region" description="Pro residues" evidence="4">
    <location>
        <begin position="22"/>
        <end position="33"/>
    </location>
</feature>
<proteinExistence type="predicted"/>
<evidence type="ECO:0000256" key="3">
    <source>
        <dbReference type="ARBA" id="ARBA00022837"/>
    </source>
</evidence>
<sequence length="115" mass="13038">MEAVQCFCTFSHKKLSKLKPKPGSPTTPKPPLNITPQPRQKELPEVFRRFDSDCDGKISAVELRSYFASIGEYMSYEDAQAVISYLDSDNDGLLDFEDFLRLMEDNGGGRQGRRI</sequence>
<dbReference type="InterPro" id="IPR039647">
    <property type="entry name" value="EF_hand_pair_protein_CML-like"/>
</dbReference>